<evidence type="ECO:0000256" key="1">
    <source>
        <dbReference type="ARBA" id="ARBA00022448"/>
    </source>
</evidence>
<feature type="compositionally biased region" description="Basic and acidic residues" evidence="4">
    <location>
        <begin position="42"/>
        <end position="78"/>
    </location>
</feature>
<dbReference type="PANTHER" id="PTHR42788:SF13">
    <property type="entry name" value="ALIPHATIC SULFONATES IMPORT ATP-BINDING PROTEIN SSUB"/>
    <property type="match status" value="1"/>
</dbReference>
<dbReference type="InterPro" id="IPR003439">
    <property type="entry name" value="ABC_transporter-like_ATP-bd"/>
</dbReference>
<dbReference type="InterPro" id="IPR003593">
    <property type="entry name" value="AAA+_ATPase"/>
</dbReference>
<keyword evidence="2" id="KW-0547">Nucleotide-binding</keyword>
<name>A0A919G564_9ACTN</name>
<dbReference type="AlphaFoldDB" id="A0A919G564"/>
<dbReference type="EMBL" id="BNCD01000007">
    <property type="protein sequence ID" value="GHH78287.1"/>
    <property type="molecule type" value="Genomic_DNA"/>
</dbReference>
<dbReference type="CDD" id="cd03293">
    <property type="entry name" value="ABC_NrtD_SsuB_transporters"/>
    <property type="match status" value="1"/>
</dbReference>
<accession>A0A919G564</accession>
<dbReference type="Pfam" id="PF00005">
    <property type="entry name" value="ABC_tran"/>
    <property type="match status" value="1"/>
</dbReference>
<feature type="compositionally biased region" description="Low complexity" evidence="4">
    <location>
        <begin position="104"/>
        <end position="122"/>
    </location>
</feature>
<gene>
    <name evidence="6" type="ORF">GCM10018793_28360</name>
</gene>
<dbReference type="GO" id="GO:0005524">
    <property type="term" value="F:ATP binding"/>
    <property type="evidence" value="ECO:0007669"/>
    <property type="project" value="UniProtKB-KW"/>
</dbReference>
<dbReference type="PANTHER" id="PTHR42788">
    <property type="entry name" value="TAURINE IMPORT ATP-BINDING PROTEIN-RELATED"/>
    <property type="match status" value="1"/>
</dbReference>
<organism evidence="6 7">
    <name type="scientific">Streptomyces sulfonofaciens</name>
    <dbReference type="NCBI Taxonomy" id="68272"/>
    <lineage>
        <taxon>Bacteria</taxon>
        <taxon>Bacillati</taxon>
        <taxon>Actinomycetota</taxon>
        <taxon>Actinomycetes</taxon>
        <taxon>Kitasatosporales</taxon>
        <taxon>Streptomycetaceae</taxon>
        <taxon>Streptomyces</taxon>
    </lineage>
</organism>
<dbReference type="PROSITE" id="PS50893">
    <property type="entry name" value="ABC_TRANSPORTER_2"/>
    <property type="match status" value="1"/>
</dbReference>
<reference evidence="6" key="1">
    <citation type="journal article" date="2014" name="Int. J. Syst. Evol. Microbiol.">
        <title>Complete genome sequence of Corynebacterium casei LMG S-19264T (=DSM 44701T), isolated from a smear-ripened cheese.</title>
        <authorList>
            <consortium name="US DOE Joint Genome Institute (JGI-PGF)"/>
            <person name="Walter F."/>
            <person name="Albersmeier A."/>
            <person name="Kalinowski J."/>
            <person name="Ruckert C."/>
        </authorList>
    </citation>
    <scope>NUCLEOTIDE SEQUENCE</scope>
    <source>
        <strain evidence="6">JCM 5069</strain>
    </source>
</reference>
<feature type="compositionally biased region" description="Low complexity" evidence="4">
    <location>
        <begin position="16"/>
        <end position="41"/>
    </location>
</feature>
<dbReference type="PROSITE" id="PS00211">
    <property type="entry name" value="ABC_TRANSPORTER_1"/>
    <property type="match status" value="1"/>
</dbReference>
<evidence type="ECO:0000313" key="6">
    <source>
        <dbReference type="EMBL" id="GHH78287.1"/>
    </source>
</evidence>
<feature type="region of interest" description="Disordered" evidence="4">
    <location>
        <begin position="1"/>
        <end position="122"/>
    </location>
</feature>
<dbReference type="SMART" id="SM00382">
    <property type="entry name" value="AAA"/>
    <property type="match status" value="1"/>
</dbReference>
<protein>
    <recommendedName>
        <fullName evidence="5">ABC transporter domain-containing protein</fullName>
    </recommendedName>
</protein>
<evidence type="ECO:0000256" key="4">
    <source>
        <dbReference type="SAM" id="MobiDB-lite"/>
    </source>
</evidence>
<sequence>MTTSSDTSARDAEPSGATAAGHTAQAPGGAQPAEPGALPAESDTHPADTHPARARGDGDGHSHSHGDRDHGHDHDGRTEGAGTEGEERMEGAGREGGEGGESRAGGIRSTGSSRGTGRTGSGATLALRDACLGHPGHPVIEHADIDIPAGDILTVVGPSGCGKSTLLRTLAGLLPPLLGEAAQDGRPITGPDADRALVFQEDALLPWRTLRGNVELPLAIRRVPRPERRAWAEAWLDRVGLSGHGRHLPHRVSGGQRQRVQLARALAGQPRAVLMDEPFGALDAQTRAGMQQLLVDVWQGTGATVVFVTHDVDEALFLGDRVALVRAGRIHSVRAVPHPRERSAHGAPATVALRREIFESLRP</sequence>
<feature type="compositionally biased region" description="Basic and acidic residues" evidence="4">
    <location>
        <begin position="85"/>
        <end position="101"/>
    </location>
</feature>
<reference evidence="6" key="2">
    <citation type="submission" date="2020-09" db="EMBL/GenBank/DDBJ databases">
        <authorList>
            <person name="Sun Q."/>
            <person name="Ohkuma M."/>
        </authorList>
    </citation>
    <scope>NUCLEOTIDE SEQUENCE</scope>
    <source>
        <strain evidence="6">JCM 5069</strain>
    </source>
</reference>
<evidence type="ECO:0000256" key="3">
    <source>
        <dbReference type="ARBA" id="ARBA00022840"/>
    </source>
</evidence>
<dbReference type="Gene3D" id="3.40.50.300">
    <property type="entry name" value="P-loop containing nucleotide triphosphate hydrolases"/>
    <property type="match status" value="1"/>
</dbReference>
<proteinExistence type="predicted"/>
<dbReference type="InterPro" id="IPR017871">
    <property type="entry name" value="ABC_transporter-like_CS"/>
</dbReference>
<evidence type="ECO:0000259" key="5">
    <source>
        <dbReference type="PROSITE" id="PS50893"/>
    </source>
</evidence>
<dbReference type="SUPFAM" id="SSF52540">
    <property type="entry name" value="P-loop containing nucleoside triphosphate hydrolases"/>
    <property type="match status" value="1"/>
</dbReference>
<dbReference type="InterPro" id="IPR050166">
    <property type="entry name" value="ABC_transporter_ATP-bind"/>
</dbReference>
<keyword evidence="7" id="KW-1185">Reference proteome</keyword>
<comment type="caution">
    <text evidence="6">The sequence shown here is derived from an EMBL/GenBank/DDBJ whole genome shotgun (WGS) entry which is preliminary data.</text>
</comment>
<evidence type="ECO:0000256" key="2">
    <source>
        <dbReference type="ARBA" id="ARBA00022741"/>
    </source>
</evidence>
<dbReference type="InterPro" id="IPR027417">
    <property type="entry name" value="P-loop_NTPase"/>
</dbReference>
<keyword evidence="1" id="KW-0813">Transport</keyword>
<dbReference type="GO" id="GO:0016887">
    <property type="term" value="F:ATP hydrolysis activity"/>
    <property type="evidence" value="ECO:0007669"/>
    <property type="project" value="InterPro"/>
</dbReference>
<dbReference type="Proteomes" id="UP000603708">
    <property type="component" value="Unassembled WGS sequence"/>
</dbReference>
<keyword evidence="3" id="KW-0067">ATP-binding</keyword>
<evidence type="ECO:0000313" key="7">
    <source>
        <dbReference type="Proteomes" id="UP000603708"/>
    </source>
</evidence>
<feature type="domain" description="ABC transporter" evidence="5">
    <location>
        <begin position="125"/>
        <end position="352"/>
    </location>
</feature>